<name>A0A4V5PUX3_9SPHN</name>
<keyword evidence="1" id="KW-0472">Membrane</keyword>
<dbReference type="PIRSF" id="PIRSF016789">
    <property type="entry name" value="DUF454"/>
    <property type="match status" value="1"/>
</dbReference>
<accession>A0A4V5PUX3</accession>
<dbReference type="PANTHER" id="PTHR35813:SF1">
    <property type="entry name" value="INNER MEMBRANE PROTEIN YBAN"/>
    <property type="match status" value="1"/>
</dbReference>
<feature type="transmembrane region" description="Helical" evidence="1">
    <location>
        <begin position="94"/>
        <end position="112"/>
    </location>
</feature>
<comment type="caution">
    <text evidence="2">The sequence shown here is derived from an EMBL/GenBank/DDBJ whole genome shotgun (WGS) entry which is preliminary data.</text>
</comment>
<proteinExistence type="predicted"/>
<keyword evidence="3" id="KW-1185">Reference proteome</keyword>
<dbReference type="PANTHER" id="PTHR35813">
    <property type="entry name" value="INNER MEMBRANE PROTEIN YBAN"/>
    <property type="match status" value="1"/>
</dbReference>
<keyword evidence="1" id="KW-1133">Transmembrane helix</keyword>
<dbReference type="InterPro" id="IPR007401">
    <property type="entry name" value="DUF454"/>
</dbReference>
<dbReference type="GO" id="GO:0005886">
    <property type="term" value="C:plasma membrane"/>
    <property type="evidence" value="ECO:0007669"/>
    <property type="project" value="TreeGrafter"/>
</dbReference>
<protein>
    <submittedName>
        <fullName evidence="2">DUF454 domain-containing protein</fullName>
    </submittedName>
</protein>
<evidence type="ECO:0000313" key="3">
    <source>
        <dbReference type="Proteomes" id="UP000309138"/>
    </source>
</evidence>
<reference evidence="2 3" key="1">
    <citation type="submission" date="2019-04" db="EMBL/GenBank/DDBJ databases">
        <authorList>
            <person name="Yang Y."/>
            <person name="Wei D."/>
        </authorList>
    </citation>
    <scope>NUCLEOTIDE SEQUENCE [LARGE SCALE GENOMIC DNA]</scope>
    <source>
        <strain evidence="2 3">L-1-4w-11</strain>
    </source>
</reference>
<keyword evidence="1" id="KW-0812">Transmembrane</keyword>
<gene>
    <name evidence="2" type="ORF">FBR43_14440</name>
</gene>
<dbReference type="AlphaFoldDB" id="A0A4V5PUX3"/>
<organism evidence="2 3">
    <name type="scientific">Sphingomonas baiyangensis</name>
    <dbReference type="NCBI Taxonomy" id="2572576"/>
    <lineage>
        <taxon>Bacteria</taxon>
        <taxon>Pseudomonadati</taxon>
        <taxon>Pseudomonadota</taxon>
        <taxon>Alphaproteobacteria</taxon>
        <taxon>Sphingomonadales</taxon>
        <taxon>Sphingomonadaceae</taxon>
        <taxon>Sphingomonas</taxon>
    </lineage>
</organism>
<dbReference type="Proteomes" id="UP000309138">
    <property type="component" value="Unassembled WGS sequence"/>
</dbReference>
<dbReference type="OrthoDB" id="9816293at2"/>
<evidence type="ECO:0000313" key="2">
    <source>
        <dbReference type="EMBL" id="TKD51818.1"/>
    </source>
</evidence>
<evidence type="ECO:0000256" key="1">
    <source>
        <dbReference type="SAM" id="Phobius"/>
    </source>
</evidence>
<dbReference type="RefSeq" id="WP_136943754.1">
    <property type="nucleotide sequence ID" value="NZ_SWKR01000002.1"/>
</dbReference>
<dbReference type="Pfam" id="PF04304">
    <property type="entry name" value="DUF454"/>
    <property type="match status" value="1"/>
</dbReference>
<dbReference type="EMBL" id="SWKR01000002">
    <property type="protein sequence ID" value="TKD51818.1"/>
    <property type="molecule type" value="Genomic_DNA"/>
</dbReference>
<sequence length="117" mass="12547">MKRHLFNLAGALAVTLGVIGAFLPLLPTVPFLILAAFCFARGSPRFEAWLLAHPRFGPPVRDWRASGAISRHGKRAATIGMAASSAIGLVALPLPWNLLPLAACVASGIWIWRRPEA</sequence>